<dbReference type="EMBL" id="FRCE01000002">
    <property type="protein sequence ID" value="SHL37576.1"/>
    <property type="molecule type" value="Genomic_DNA"/>
</dbReference>
<dbReference type="Proteomes" id="UP000184253">
    <property type="component" value="Unassembled WGS sequence"/>
</dbReference>
<dbReference type="AlphaFoldDB" id="A0ABD7M5J4"/>
<gene>
    <name evidence="3" type="ORF">SAMN04487849_10259</name>
</gene>
<evidence type="ECO:0000313" key="3">
    <source>
        <dbReference type="EMBL" id="SHL37576.1"/>
    </source>
</evidence>
<evidence type="ECO:0000313" key="4">
    <source>
        <dbReference type="Proteomes" id="UP000184253"/>
    </source>
</evidence>
<dbReference type="PANTHER" id="PTHR11927">
    <property type="entry name" value="GALACTOSIDE 2-L-FUCOSYLTRANSFERASE"/>
    <property type="match status" value="1"/>
</dbReference>
<dbReference type="Pfam" id="PF01531">
    <property type="entry name" value="Glyco_transf_11"/>
    <property type="match status" value="1"/>
</dbReference>
<comment type="caution">
    <text evidence="3">The sequence shown here is derived from an EMBL/GenBank/DDBJ whole genome shotgun (WGS) entry which is preliminary data.</text>
</comment>
<accession>A0ABD7M5J4</accession>
<keyword evidence="1" id="KW-0328">Glycosyltransferase</keyword>
<proteinExistence type="predicted"/>
<name>A0ABD7M5J4_MICLU</name>
<evidence type="ECO:0000256" key="1">
    <source>
        <dbReference type="ARBA" id="ARBA00022676"/>
    </source>
</evidence>
<protein>
    <submittedName>
        <fullName evidence="3">Glycosyl transferase family 11</fullName>
    </submittedName>
</protein>
<dbReference type="GO" id="GO:0016757">
    <property type="term" value="F:glycosyltransferase activity"/>
    <property type="evidence" value="ECO:0007669"/>
    <property type="project" value="UniProtKB-KW"/>
</dbReference>
<reference evidence="3 4" key="1">
    <citation type="submission" date="2016-11" db="EMBL/GenBank/DDBJ databases">
        <authorList>
            <person name="Varghese N."/>
            <person name="Submissions S."/>
        </authorList>
    </citation>
    <scope>NUCLEOTIDE SEQUENCE [LARGE SCALE GENOMIC DNA]</scope>
    <source>
        <strain evidence="3 4">VTM4R57</strain>
    </source>
</reference>
<dbReference type="InterPro" id="IPR002516">
    <property type="entry name" value="Glyco_trans_11"/>
</dbReference>
<organism evidence="3 4">
    <name type="scientific">Micrococcus luteus</name>
    <name type="common">Micrococcus lysodeikticus</name>
    <dbReference type="NCBI Taxonomy" id="1270"/>
    <lineage>
        <taxon>Bacteria</taxon>
        <taxon>Bacillati</taxon>
        <taxon>Actinomycetota</taxon>
        <taxon>Actinomycetes</taxon>
        <taxon>Micrococcales</taxon>
        <taxon>Micrococcaceae</taxon>
        <taxon>Micrococcus</taxon>
    </lineage>
</organism>
<keyword evidence="2 3" id="KW-0808">Transferase</keyword>
<sequence>MNGGNFLFLWVTAWARQRSTGVSWLVRYKPKMEPWLQEFPRLRELTVTEDKVSFFQSRTVEWGHEINVDFLYPDLKQFCRDMLLQGSAFSERWGTVTPGATVVNVRRGDYYSNPEFRRHYGFDVREFVRVAIEEIDSPGGAPVVFVSDDPDWCVTHLSDLFAGGDVRVMPSPHDMFQDLAQVSSADNLILANSTFSYWGGYLASSRPPGQRPRRVVAPLFFGRHYPYSESALLLPEWLAVPGDRYGEGSA</sequence>
<dbReference type="PANTHER" id="PTHR11927:SF9">
    <property type="entry name" value="L-FUCOSYLTRANSFERASE"/>
    <property type="match status" value="1"/>
</dbReference>
<evidence type="ECO:0000256" key="2">
    <source>
        <dbReference type="ARBA" id="ARBA00022679"/>
    </source>
</evidence>